<name>A0ABX8SIR1_9ACTN</name>
<keyword evidence="1" id="KW-0472">Membrane</keyword>
<evidence type="ECO:0000313" key="2">
    <source>
        <dbReference type="EMBL" id="QXT62764.1"/>
    </source>
</evidence>
<keyword evidence="3" id="KW-1185">Reference proteome</keyword>
<dbReference type="Proteomes" id="UP000824504">
    <property type="component" value="Chromosome"/>
</dbReference>
<evidence type="ECO:0000256" key="1">
    <source>
        <dbReference type="SAM" id="Phobius"/>
    </source>
</evidence>
<keyword evidence="1" id="KW-1133">Transmembrane helix</keyword>
<organism evidence="2 3">
    <name type="scientific">Tessaracoccus palaemonis</name>
    <dbReference type="NCBI Taxonomy" id="2829499"/>
    <lineage>
        <taxon>Bacteria</taxon>
        <taxon>Bacillati</taxon>
        <taxon>Actinomycetota</taxon>
        <taxon>Actinomycetes</taxon>
        <taxon>Propionibacteriales</taxon>
        <taxon>Propionibacteriaceae</taxon>
        <taxon>Tessaracoccus</taxon>
    </lineage>
</organism>
<keyword evidence="1" id="KW-0812">Transmembrane</keyword>
<proteinExistence type="predicted"/>
<dbReference type="RefSeq" id="WP_219081949.1">
    <property type="nucleotide sequence ID" value="NZ_CP079216.1"/>
</dbReference>
<reference evidence="2 3" key="1">
    <citation type="submission" date="2021-07" db="EMBL/GenBank/DDBJ databases">
        <title>complete genome sequencing of Tessaracoccus sp.J1M15.</title>
        <authorList>
            <person name="Bae J.-W."/>
            <person name="Kim D.-y."/>
        </authorList>
    </citation>
    <scope>NUCLEOTIDE SEQUENCE [LARGE SCALE GENOMIC DNA]</scope>
    <source>
        <strain evidence="2 3">J1M15</strain>
    </source>
</reference>
<feature type="transmembrane region" description="Helical" evidence="1">
    <location>
        <begin position="12"/>
        <end position="32"/>
    </location>
</feature>
<accession>A0ABX8SIR1</accession>
<dbReference type="EMBL" id="CP079216">
    <property type="protein sequence ID" value="QXT62764.1"/>
    <property type="molecule type" value="Genomic_DNA"/>
</dbReference>
<sequence length="150" mass="16994">MPGWLPSWEIIGPLLIAVAAVITAVGSLTKVLTEVRAMRLEQNQIREQVQNSHGTNLRADLDVIRDEMRDGLGQVRKDLAEVRDNSHRHDKELSRLADGQLATTRAVMDGLDRLSDADAEDRKRADAEHLRLWQALRARMHNYPPQEEDS</sequence>
<protein>
    <submittedName>
        <fullName evidence="2">DUF2746 domain-containing protein</fullName>
    </submittedName>
</protein>
<evidence type="ECO:0000313" key="3">
    <source>
        <dbReference type="Proteomes" id="UP000824504"/>
    </source>
</evidence>
<gene>
    <name evidence="2" type="ORF">KDB89_13675</name>
</gene>